<organism evidence="3 4">
    <name type="scientific">Halovenus rubra</name>
    <dbReference type="NCBI Taxonomy" id="869890"/>
    <lineage>
        <taxon>Archaea</taxon>
        <taxon>Methanobacteriati</taxon>
        <taxon>Methanobacteriota</taxon>
        <taxon>Stenosarchaea group</taxon>
        <taxon>Halobacteria</taxon>
        <taxon>Halobacteriales</taxon>
        <taxon>Haloarculaceae</taxon>
        <taxon>Halovenus</taxon>
    </lineage>
</organism>
<dbReference type="Gene3D" id="3.40.50.10180">
    <property type="entry name" value="Glycerate kinase, MOFRL-like N-terminal domain"/>
    <property type="match status" value="1"/>
</dbReference>
<evidence type="ECO:0000313" key="4">
    <source>
        <dbReference type="Proteomes" id="UP001596414"/>
    </source>
</evidence>
<evidence type="ECO:0000259" key="2">
    <source>
        <dbReference type="Pfam" id="PF13660"/>
    </source>
</evidence>
<keyword evidence="3" id="KW-0418">Kinase</keyword>
<dbReference type="SUPFAM" id="SSF82544">
    <property type="entry name" value="GckA/TtuD-like"/>
    <property type="match status" value="1"/>
</dbReference>
<comment type="caution">
    <text evidence="3">The sequence shown here is derived from an EMBL/GenBank/DDBJ whole genome shotgun (WGS) entry which is preliminary data.</text>
</comment>
<evidence type="ECO:0000259" key="1">
    <source>
        <dbReference type="Pfam" id="PF05161"/>
    </source>
</evidence>
<dbReference type="InterPro" id="IPR039760">
    <property type="entry name" value="MOFRL_protein"/>
</dbReference>
<feature type="domain" description="MOFRL-associated" evidence="2">
    <location>
        <begin position="17"/>
        <end position="249"/>
    </location>
</feature>
<reference evidence="3 4" key="1">
    <citation type="journal article" date="2014" name="Int. J. Syst. Evol. Microbiol.">
        <title>Complete genome sequence of Corynebacterium casei LMG S-19264T (=DSM 44701T), isolated from a smear-ripened cheese.</title>
        <authorList>
            <consortium name="US DOE Joint Genome Institute (JGI-PGF)"/>
            <person name="Walter F."/>
            <person name="Albersmeier A."/>
            <person name="Kalinowski J."/>
            <person name="Ruckert C."/>
        </authorList>
    </citation>
    <scope>NUCLEOTIDE SEQUENCE [LARGE SCALE GENOMIC DNA]</scope>
    <source>
        <strain evidence="3 4">CGMCC 4.7215</strain>
    </source>
</reference>
<keyword evidence="3" id="KW-0808">Transferase</keyword>
<dbReference type="InterPro" id="IPR038614">
    <property type="entry name" value="GK_N_sf"/>
</dbReference>
<dbReference type="InterPro" id="IPR037035">
    <property type="entry name" value="GK-like_C_sf"/>
</dbReference>
<dbReference type="PANTHER" id="PTHR12227">
    <property type="entry name" value="GLYCERATE KINASE"/>
    <property type="match status" value="1"/>
</dbReference>
<feature type="domain" description="MOFRL" evidence="1">
    <location>
        <begin position="333"/>
        <end position="442"/>
    </location>
</feature>
<dbReference type="AlphaFoldDB" id="A0ABD5X042"/>
<proteinExistence type="predicted"/>
<name>A0ABD5X042_9EURY</name>
<gene>
    <name evidence="3" type="ORF">ACFQJ7_01030</name>
</gene>
<accession>A0ABD5X042</accession>
<evidence type="ECO:0000313" key="3">
    <source>
        <dbReference type="EMBL" id="MFC7124628.1"/>
    </source>
</evidence>
<dbReference type="Pfam" id="PF13660">
    <property type="entry name" value="DUF4147"/>
    <property type="match status" value="1"/>
</dbReference>
<dbReference type="InterPro" id="IPR007835">
    <property type="entry name" value="MOFRL"/>
</dbReference>
<dbReference type="PANTHER" id="PTHR12227:SF0">
    <property type="entry name" value="GLYCERATE KINASE"/>
    <property type="match status" value="1"/>
</dbReference>
<dbReference type="GO" id="GO:0016301">
    <property type="term" value="F:kinase activity"/>
    <property type="evidence" value="ECO:0007669"/>
    <property type="project" value="UniProtKB-KW"/>
</dbReference>
<protein>
    <submittedName>
        <fullName evidence="3">Glycerate kinase</fullName>
    </submittedName>
</protein>
<sequence>MIRNEPDLARTPTHEHALRAIAAGIDAAHPETVIAETVSLDGDTLSIADDGYDLNKYDRLVVLGGGKPAGAVARALEAVLGNRIDDGAVVTKTPEPTDEIAVYKGNHPLPTKENVHGATAVLDLAATAGPDDLVLVVASGGASALLSAPVDGVSVEAYRDLTEELLESGATIDELNAVRKHLSRLKGGRLACELAPATTVGVVFSDVVGNPLDVIASGPTAPDSSTYDDALTVLKRYDIDAPPEVTDVLDAGIAGDRPETPGPNTAVFEHVSNHVLADNRTALDGTARVCEQAGYETVVLSTRIEGEAQETGQRHAAVALECLNSGDPAEPPVALLSGGETTVTVTGNGRGGPNQEFALAAALELRGEEVCSVDSNIVLASVDTDGLDGSTDAAGALVDYGTVTTNSADDARNARDDNDAYGYLHARGSLIETGPTGTNVNDLRLVLVGTPR</sequence>
<dbReference type="Pfam" id="PF05161">
    <property type="entry name" value="MOFRL"/>
    <property type="match status" value="1"/>
</dbReference>
<dbReference type="EMBL" id="JBHSZQ010000001">
    <property type="protein sequence ID" value="MFC7124628.1"/>
    <property type="molecule type" value="Genomic_DNA"/>
</dbReference>
<dbReference type="Gene3D" id="3.40.1480.10">
    <property type="entry name" value="MOFRL domain"/>
    <property type="match status" value="1"/>
</dbReference>
<dbReference type="Proteomes" id="UP001596414">
    <property type="component" value="Unassembled WGS sequence"/>
</dbReference>
<dbReference type="InterPro" id="IPR025286">
    <property type="entry name" value="MOFRL_assoc_dom"/>
</dbReference>
<dbReference type="RefSeq" id="WP_267637660.1">
    <property type="nucleotide sequence ID" value="NZ_JAODIY010000010.1"/>
</dbReference>